<feature type="compositionally biased region" description="Basic and acidic residues" evidence="1">
    <location>
        <begin position="409"/>
        <end position="425"/>
    </location>
</feature>
<evidence type="ECO:0000313" key="5">
    <source>
        <dbReference type="EMBL" id="GAA5146711.1"/>
    </source>
</evidence>
<feature type="transmembrane region" description="Helical" evidence="2">
    <location>
        <begin position="326"/>
        <end position="348"/>
    </location>
</feature>
<keyword evidence="2" id="KW-1133">Transmembrane helix</keyword>
<protein>
    <recommendedName>
        <fullName evidence="7">MCE family protein</fullName>
    </recommendedName>
</protein>
<evidence type="ECO:0000256" key="1">
    <source>
        <dbReference type="SAM" id="MobiDB-lite"/>
    </source>
</evidence>
<evidence type="ECO:0000259" key="4">
    <source>
        <dbReference type="Pfam" id="PF11887"/>
    </source>
</evidence>
<feature type="domain" description="Mammalian cell entry C-terminal" evidence="4">
    <location>
        <begin position="122"/>
        <end position="298"/>
    </location>
</feature>
<evidence type="ECO:0000259" key="3">
    <source>
        <dbReference type="Pfam" id="PF02470"/>
    </source>
</evidence>
<dbReference type="Proteomes" id="UP001428817">
    <property type="component" value="Unassembled WGS sequence"/>
</dbReference>
<dbReference type="Pfam" id="PF02470">
    <property type="entry name" value="MlaD"/>
    <property type="match status" value="1"/>
</dbReference>
<dbReference type="InterPro" id="IPR003399">
    <property type="entry name" value="Mce/MlaD"/>
</dbReference>
<dbReference type="PANTHER" id="PTHR33371">
    <property type="entry name" value="INTERMEMBRANE PHOSPHOLIPID TRANSPORT SYSTEM BINDING PROTEIN MLAD-RELATED"/>
    <property type="match status" value="1"/>
</dbReference>
<sequence length="437" mass="45485">MTAPTGKPTGKRWLGPVAIIAVVVMAVVAGCGYGLPGGSGNKYSAMVTSMVGVYPGSDVRVLGVPVGTVDSVVPEGKLVRVNFHVDSDVKVPANAMAAIVAPTVVADRYLQLSPPYTGGPTMQDGEVIPKERTAAPAEYDELLASAQKLTKALGPQGVNDNGALSQALSTFAKNLNGNGEKINTTLGNLSQATTTLSASRENLAGTILGLQSFTTNLKANDGQVREFTERFAQVNHFLAGERENLADTIKELSETLDDVAEFVRDNRKGIRVNVDRLGKILERVHDEKQSLNQLLDVAPMALNQLANTYNASSGTIDARANTVKMLLCQLAAAPVVGAIVVLILGPLLPPGTFESCSGAVAGPNLMPTQALSQLKLPAGFNLQSLLKPGSVPAPGAPGAAPLPGAAKQQDAKQEKKEESEEKPKPEGLLGGLFGGGR</sequence>
<dbReference type="Pfam" id="PF11887">
    <property type="entry name" value="Mce4_CUP1"/>
    <property type="match status" value="1"/>
</dbReference>
<dbReference type="InterPro" id="IPR052336">
    <property type="entry name" value="MlaD_Phospholipid_Transporter"/>
</dbReference>
<dbReference type="RefSeq" id="WP_185058889.1">
    <property type="nucleotide sequence ID" value="NZ_BAABJP010000001.1"/>
</dbReference>
<feature type="compositionally biased region" description="Gly residues" evidence="1">
    <location>
        <begin position="428"/>
        <end position="437"/>
    </location>
</feature>
<evidence type="ECO:0000313" key="6">
    <source>
        <dbReference type="Proteomes" id="UP001428817"/>
    </source>
</evidence>
<organism evidence="5 6">
    <name type="scientific">Pseudonocardia eucalypti</name>
    <dbReference type="NCBI Taxonomy" id="648755"/>
    <lineage>
        <taxon>Bacteria</taxon>
        <taxon>Bacillati</taxon>
        <taxon>Actinomycetota</taxon>
        <taxon>Actinomycetes</taxon>
        <taxon>Pseudonocardiales</taxon>
        <taxon>Pseudonocardiaceae</taxon>
        <taxon>Pseudonocardia</taxon>
    </lineage>
</organism>
<dbReference type="InterPro" id="IPR005693">
    <property type="entry name" value="Mce"/>
</dbReference>
<accession>A0ABP9PII1</accession>
<keyword evidence="2" id="KW-0812">Transmembrane</keyword>
<dbReference type="EMBL" id="BAABJP010000001">
    <property type="protein sequence ID" value="GAA5146711.1"/>
    <property type="molecule type" value="Genomic_DNA"/>
</dbReference>
<evidence type="ECO:0008006" key="7">
    <source>
        <dbReference type="Google" id="ProtNLM"/>
    </source>
</evidence>
<evidence type="ECO:0000256" key="2">
    <source>
        <dbReference type="SAM" id="Phobius"/>
    </source>
</evidence>
<dbReference type="Gene3D" id="1.20.5.300">
    <property type="match status" value="1"/>
</dbReference>
<dbReference type="PANTHER" id="PTHR33371:SF4">
    <property type="entry name" value="INTERMEMBRANE PHOSPHOLIPID TRANSPORT SYSTEM BINDING PROTEIN MLAD"/>
    <property type="match status" value="1"/>
</dbReference>
<keyword evidence="2" id="KW-0472">Membrane</keyword>
<dbReference type="NCBIfam" id="TIGR00996">
    <property type="entry name" value="Mtu_fam_mce"/>
    <property type="match status" value="1"/>
</dbReference>
<dbReference type="PROSITE" id="PS51257">
    <property type="entry name" value="PROKAR_LIPOPROTEIN"/>
    <property type="match status" value="1"/>
</dbReference>
<name>A0ABP9PII1_9PSEU</name>
<feature type="transmembrane region" description="Helical" evidence="2">
    <location>
        <begin position="13"/>
        <end position="35"/>
    </location>
</feature>
<feature type="region of interest" description="Disordered" evidence="1">
    <location>
        <begin position="390"/>
        <end position="437"/>
    </location>
</feature>
<feature type="domain" description="Mce/MlaD" evidence="3">
    <location>
        <begin position="40"/>
        <end position="115"/>
    </location>
</feature>
<keyword evidence="6" id="KW-1185">Reference proteome</keyword>
<reference evidence="6" key="1">
    <citation type="journal article" date="2019" name="Int. J. Syst. Evol. Microbiol.">
        <title>The Global Catalogue of Microorganisms (GCM) 10K type strain sequencing project: providing services to taxonomists for standard genome sequencing and annotation.</title>
        <authorList>
            <consortium name="The Broad Institute Genomics Platform"/>
            <consortium name="The Broad Institute Genome Sequencing Center for Infectious Disease"/>
            <person name="Wu L."/>
            <person name="Ma J."/>
        </authorList>
    </citation>
    <scope>NUCLEOTIDE SEQUENCE [LARGE SCALE GENOMIC DNA]</scope>
    <source>
        <strain evidence="6">JCM 18303</strain>
    </source>
</reference>
<proteinExistence type="predicted"/>
<comment type="caution">
    <text evidence="5">The sequence shown here is derived from an EMBL/GenBank/DDBJ whole genome shotgun (WGS) entry which is preliminary data.</text>
</comment>
<dbReference type="InterPro" id="IPR024516">
    <property type="entry name" value="Mce_C"/>
</dbReference>
<feature type="compositionally biased region" description="Low complexity" evidence="1">
    <location>
        <begin position="390"/>
        <end position="408"/>
    </location>
</feature>
<gene>
    <name evidence="5" type="ORF">GCM10023321_06560</name>
</gene>